<organism evidence="1 2">
    <name type="scientific">Phytophthora palmivora</name>
    <dbReference type="NCBI Taxonomy" id="4796"/>
    <lineage>
        <taxon>Eukaryota</taxon>
        <taxon>Sar</taxon>
        <taxon>Stramenopiles</taxon>
        <taxon>Oomycota</taxon>
        <taxon>Peronosporomycetes</taxon>
        <taxon>Peronosporales</taxon>
        <taxon>Peronosporaceae</taxon>
        <taxon>Phytophthora</taxon>
    </lineage>
</organism>
<evidence type="ECO:0000313" key="2">
    <source>
        <dbReference type="Proteomes" id="UP000237271"/>
    </source>
</evidence>
<proteinExistence type="predicted"/>
<name>A0A2P4X414_9STRA</name>
<gene>
    <name evidence="1" type="ORF">PHPALM_30862</name>
</gene>
<evidence type="ECO:0000313" key="1">
    <source>
        <dbReference type="EMBL" id="POM60295.1"/>
    </source>
</evidence>
<comment type="caution">
    <text evidence="1">The sequence shown here is derived from an EMBL/GenBank/DDBJ whole genome shotgun (WGS) entry which is preliminary data.</text>
</comment>
<keyword evidence="2" id="KW-1185">Reference proteome</keyword>
<dbReference type="EMBL" id="NCKW01016900">
    <property type="protein sequence ID" value="POM60295.1"/>
    <property type="molecule type" value="Genomic_DNA"/>
</dbReference>
<dbReference type="AlphaFoldDB" id="A0A2P4X414"/>
<dbReference type="Proteomes" id="UP000237271">
    <property type="component" value="Unassembled WGS sequence"/>
</dbReference>
<accession>A0A2P4X414</accession>
<reference evidence="1 2" key="1">
    <citation type="journal article" date="2017" name="Genome Biol. Evol.">
        <title>Phytophthora megakarya and P. palmivora, closely related causal agents of cacao black pod rot, underwent increases in genome sizes and gene numbers by different mechanisms.</title>
        <authorList>
            <person name="Ali S.S."/>
            <person name="Shao J."/>
            <person name="Lary D.J."/>
            <person name="Kronmiller B."/>
            <person name="Shen D."/>
            <person name="Strem M.D."/>
            <person name="Amoako-Attah I."/>
            <person name="Akrofi A.Y."/>
            <person name="Begoude B.A."/>
            <person name="Ten Hoopen G.M."/>
            <person name="Coulibaly K."/>
            <person name="Kebe B.I."/>
            <person name="Melnick R.L."/>
            <person name="Guiltinan M.J."/>
            <person name="Tyler B.M."/>
            <person name="Meinhardt L.W."/>
            <person name="Bailey B.A."/>
        </authorList>
    </citation>
    <scope>NUCLEOTIDE SEQUENCE [LARGE SCALE GENOMIC DNA]</scope>
    <source>
        <strain evidence="2">sbr112.9</strain>
    </source>
</reference>
<sequence>MLINLLTFYRCTSYAKYQQFKCDNYTFTAFCRDTATCLSDLIDENANEDPDQGGTASITLASDELEGFVTIPPPQTFSYRKRDHFNSDSEWVKRRLSISELHLPKTCRTLAKDIRHDTNALCVELLYAAIHAGRTMNLVLTGLMRLANSLSCVPKSWSNRDELDPLHSLANGTCHLWSQMSDALPG</sequence>
<protein>
    <submittedName>
        <fullName evidence="1">Uncharacterized protein</fullName>
    </submittedName>
</protein>